<accession>A0A832AUM6</accession>
<evidence type="ECO:0000256" key="1">
    <source>
        <dbReference type="ARBA" id="ARBA00007769"/>
    </source>
</evidence>
<sequence>MAKRYKIGVIRGDGIGPEIIDSTLEVLQHLNPGIDFVEISAGYEYYKKTGKAVEDTFFDTIRNLDAVLKGPLYTPPHDPNFKSVNILIRKELDLYANIRPFKSFRGVSQKVFNIVIFRENTEGEYVGIEGMFNNIAISLRIISEKGSRRICDLAFRYAKLLGFKKVSVVHKANILKVSDGLFRRIFFDVAKNYPDIAANEIIVDTAAYMLVKNPEDLQILVTPNLYGDILSDLVGGLMGSLGLCGSALIGDTIGVFEPIHGVAMDIASKGIANPVGAMMAAKMMLEYLAQRYSDSTLIEKTRALENSIYTVIEDKKIWTPDLGGNYKTRDVAKAVTEELNKILYASLR</sequence>
<dbReference type="PANTHER" id="PTHR11835">
    <property type="entry name" value="DECARBOXYLATING DEHYDROGENASES-ISOCITRATE, ISOPROPYLMALATE, TARTRATE"/>
    <property type="match status" value="1"/>
</dbReference>
<dbReference type="SMART" id="SM01329">
    <property type="entry name" value="Iso_dh"/>
    <property type="match status" value="1"/>
</dbReference>
<evidence type="ECO:0000313" key="4">
    <source>
        <dbReference type="EMBL" id="HFQ78623.1"/>
    </source>
</evidence>
<proteinExistence type="inferred from homology"/>
<dbReference type="EMBL" id="DTAU01000049">
    <property type="protein sequence ID" value="HFQ78623.1"/>
    <property type="molecule type" value="Genomic_DNA"/>
</dbReference>
<reference evidence="4" key="1">
    <citation type="journal article" date="2020" name="mSystems">
        <title>Genome- and Community-Level Interaction Insights into Carbon Utilization and Element Cycling Functions of Hydrothermarchaeota in Hydrothermal Sediment.</title>
        <authorList>
            <person name="Zhou Z."/>
            <person name="Liu Y."/>
            <person name="Xu W."/>
            <person name="Pan J."/>
            <person name="Luo Z.H."/>
            <person name="Li M."/>
        </authorList>
    </citation>
    <scope>NUCLEOTIDE SEQUENCE</scope>
    <source>
        <strain evidence="4">SpSt-629</strain>
    </source>
</reference>
<evidence type="ECO:0000259" key="3">
    <source>
        <dbReference type="SMART" id="SM01329"/>
    </source>
</evidence>
<dbReference type="PROSITE" id="PS00470">
    <property type="entry name" value="IDH_IMDH"/>
    <property type="match status" value="1"/>
</dbReference>
<dbReference type="AlphaFoldDB" id="A0A832AUM6"/>
<dbReference type="InterPro" id="IPR019818">
    <property type="entry name" value="IsoCit/isopropylmalate_DH_CS"/>
</dbReference>
<dbReference type="Pfam" id="PF00180">
    <property type="entry name" value="Iso_dh"/>
    <property type="match status" value="1"/>
</dbReference>
<gene>
    <name evidence="4" type="ORF">ENT99_02835</name>
</gene>
<dbReference type="GO" id="GO:0051287">
    <property type="term" value="F:NAD binding"/>
    <property type="evidence" value="ECO:0007669"/>
    <property type="project" value="InterPro"/>
</dbReference>
<dbReference type="GO" id="GO:0004449">
    <property type="term" value="F:isocitrate dehydrogenase (NAD+) activity"/>
    <property type="evidence" value="ECO:0007669"/>
    <property type="project" value="TreeGrafter"/>
</dbReference>
<feature type="domain" description="Isopropylmalate dehydrogenase-like" evidence="3">
    <location>
        <begin position="6"/>
        <end position="335"/>
    </location>
</feature>
<organism evidence="4">
    <name type="scientific">Ignisphaera aggregans</name>
    <dbReference type="NCBI Taxonomy" id="334771"/>
    <lineage>
        <taxon>Archaea</taxon>
        <taxon>Thermoproteota</taxon>
        <taxon>Thermoprotei</taxon>
        <taxon>Desulfurococcales</taxon>
        <taxon>Desulfurococcaceae</taxon>
        <taxon>Ignisphaera</taxon>
    </lineage>
</organism>
<evidence type="ECO:0000256" key="2">
    <source>
        <dbReference type="ARBA" id="ARBA00023002"/>
    </source>
</evidence>
<name>A0A832AUM6_9CREN</name>
<dbReference type="Gene3D" id="3.40.718.10">
    <property type="entry name" value="Isopropylmalate Dehydrogenase"/>
    <property type="match status" value="1"/>
</dbReference>
<comment type="similarity">
    <text evidence="1">Belongs to the isocitrate and isopropylmalate dehydrogenases family.</text>
</comment>
<protein>
    <submittedName>
        <fullName evidence="4">Isocitrate/isopropylmalate dehydrogenase family protein</fullName>
    </submittedName>
</protein>
<comment type="caution">
    <text evidence="4">The sequence shown here is derived from an EMBL/GenBank/DDBJ whole genome shotgun (WGS) entry which is preliminary data.</text>
</comment>
<dbReference type="PANTHER" id="PTHR11835:SF34">
    <property type="entry name" value="ISOCITRATE DEHYDROGENASE [NAD] SUBUNIT ALPHA, MITOCHONDRIAL"/>
    <property type="match status" value="1"/>
</dbReference>
<keyword evidence="2" id="KW-0560">Oxidoreductase</keyword>
<dbReference type="GO" id="GO:0000287">
    <property type="term" value="F:magnesium ion binding"/>
    <property type="evidence" value="ECO:0007669"/>
    <property type="project" value="InterPro"/>
</dbReference>
<dbReference type="GO" id="GO:0006099">
    <property type="term" value="P:tricarboxylic acid cycle"/>
    <property type="evidence" value="ECO:0007669"/>
    <property type="project" value="TreeGrafter"/>
</dbReference>
<dbReference type="SUPFAM" id="SSF53659">
    <property type="entry name" value="Isocitrate/Isopropylmalate dehydrogenase-like"/>
    <property type="match status" value="1"/>
</dbReference>
<dbReference type="InterPro" id="IPR024084">
    <property type="entry name" value="IsoPropMal-DH-like_dom"/>
</dbReference>
<dbReference type="GO" id="GO:0006102">
    <property type="term" value="P:isocitrate metabolic process"/>
    <property type="evidence" value="ECO:0007669"/>
    <property type="project" value="TreeGrafter"/>
</dbReference>